<comment type="similarity">
    <text evidence="3">Belongs to the TRAFAC class YlqF/YawG GTPase family. MTG1 subfamily.</text>
</comment>
<dbReference type="PANTHER" id="PTHR45782:SF4">
    <property type="entry name" value="MITOCHONDRIAL RIBOSOME-ASSOCIATED GTPASE 1"/>
    <property type="match status" value="1"/>
</dbReference>
<keyword evidence="1 3" id="KW-0547">Nucleotide-binding</keyword>
<dbReference type="InterPro" id="IPR016478">
    <property type="entry name" value="GTPase_MTG1"/>
</dbReference>
<dbReference type="EMBL" id="DTBH01000125">
    <property type="protein sequence ID" value="HGQ77392.1"/>
    <property type="molecule type" value="Genomic_DNA"/>
</dbReference>
<dbReference type="GO" id="GO:0005737">
    <property type="term" value="C:cytoplasm"/>
    <property type="evidence" value="ECO:0007669"/>
    <property type="project" value="UniProtKB-SubCell"/>
</dbReference>
<feature type="binding site" evidence="4">
    <location>
        <position position="165"/>
    </location>
    <ligand>
        <name>GTP</name>
        <dbReference type="ChEBI" id="CHEBI:37565"/>
    </ligand>
</feature>
<evidence type="ECO:0000256" key="3">
    <source>
        <dbReference type="PIRNR" id="PIRNR006230"/>
    </source>
</evidence>
<accession>A0A7V4CN76</accession>
<dbReference type="GO" id="GO:0003924">
    <property type="term" value="F:GTPase activity"/>
    <property type="evidence" value="ECO:0007669"/>
    <property type="project" value="TreeGrafter"/>
</dbReference>
<dbReference type="Gene3D" id="3.40.50.300">
    <property type="entry name" value="P-loop containing nucleotide triphosphate hydrolases"/>
    <property type="match status" value="1"/>
</dbReference>
<comment type="function">
    <text evidence="3">Required for a late step of 50S ribosomal subunit assembly. Has GTPase activity.</text>
</comment>
<dbReference type="PRINTS" id="PR00326">
    <property type="entry name" value="GTP1OBG"/>
</dbReference>
<evidence type="ECO:0000313" key="6">
    <source>
        <dbReference type="EMBL" id="HGQ77392.1"/>
    </source>
</evidence>
<dbReference type="Pfam" id="PF01926">
    <property type="entry name" value="MMR_HSR1"/>
    <property type="match status" value="1"/>
</dbReference>
<feature type="binding site" evidence="4">
    <location>
        <begin position="122"/>
        <end position="127"/>
    </location>
    <ligand>
        <name>GTP</name>
        <dbReference type="ChEBI" id="CHEBI:37565"/>
    </ligand>
</feature>
<evidence type="ECO:0000256" key="1">
    <source>
        <dbReference type="ARBA" id="ARBA00022741"/>
    </source>
</evidence>
<dbReference type="InterPro" id="IPR006073">
    <property type="entry name" value="GTP-bd"/>
</dbReference>
<evidence type="ECO:0000259" key="5">
    <source>
        <dbReference type="PROSITE" id="PS51721"/>
    </source>
</evidence>
<dbReference type="PIRSF" id="PIRSF006230">
    <property type="entry name" value="MG442"/>
    <property type="match status" value="1"/>
</dbReference>
<protein>
    <recommendedName>
        <fullName evidence="3">Ribosome biogenesis GTPase A</fullName>
    </recommendedName>
</protein>
<name>A0A7V4CN76_FERPE</name>
<dbReference type="CDD" id="cd01856">
    <property type="entry name" value="YlqF"/>
    <property type="match status" value="1"/>
</dbReference>
<organism evidence="6">
    <name type="scientific">Fervidobacterium pennivorans</name>
    <dbReference type="NCBI Taxonomy" id="93466"/>
    <lineage>
        <taxon>Bacteria</taxon>
        <taxon>Thermotogati</taxon>
        <taxon>Thermotogota</taxon>
        <taxon>Thermotogae</taxon>
        <taxon>Thermotogales</taxon>
        <taxon>Fervidobacteriaceae</taxon>
        <taxon>Fervidobacterium</taxon>
    </lineage>
</organism>
<evidence type="ECO:0000256" key="2">
    <source>
        <dbReference type="ARBA" id="ARBA00023134"/>
    </source>
</evidence>
<feature type="domain" description="CP-type G" evidence="5">
    <location>
        <begin position="17"/>
        <end position="169"/>
    </location>
</feature>
<dbReference type="InterPro" id="IPR027417">
    <property type="entry name" value="P-loop_NTPase"/>
</dbReference>
<dbReference type="GO" id="GO:0005525">
    <property type="term" value="F:GTP binding"/>
    <property type="evidence" value="ECO:0007669"/>
    <property type="project" value="UniProtKB-KW"/>
</dbReference>
<sequence>MSNQSNEHVRAWYPGHVQKAKRQIRENLKKIDIVVIVLDARAPVATTSFEMKIFKDKQRVFLLNKTDLADSEYNKKWACEIAKLYPTLLVNKDTKRKELLTFLKSVPTKYANPRIAVVGVPNVGKSTIINKILGRHKAKTGAQPGITRGVQWVNVEGLTVLDSPGILFSEIFSKDIAAKLLLIGSLPIENVDDEIFDYAFKIYASAAGVQKDIIQFLEEYGRSRGLLKKGGQVDYEKAKTLFFKEVSEGKHGKLTYDTDFEKFWEGAEKWLM</sequence>
<feature type="binding site" evidence="4">
    <location>
        <begin position="64"/>
        <end position="67"/>
    </location>
    <ligand>
        <name>GTP</name>
        <dbReference type="ChEBI" id="CHEBI:37565"/>
    </ligand>
</feature>
<comment type="caution">
    <text evidence="6">The sequence shown here is derived from an EMBL/GenBank/DDBJ whole genome shotgun (WGS) entry which is preliminary data.</text>
</comment>
<keyword evidence="3" id="KW-0963">Cytoplasm</keyword>
<keyword evidence="2 3" id="KW-0342">GTP-binding</keyword>
<dbReference type="PROSITE" id="PS51721">
    <property type="entry name" value="G_CP"/>
    <property type="match status" value="1"/>
</dbReference>
<dbReference type="InterPro" id="IPR030378">
    <property type="entry name" value="G_CP_dom"/>
</dbReference>
<dbReference type="GO" id="GO:0006412">
    <property type="term" value="P:translation"/>
    <property type="evidence" value="ECO:0007669"/>
    <property type="project" value="TreeGrafter"/>
</dbReference>
<dbReference type="SUPFAM" id="SSF52540">
    <property type="entry name" value="P-loop containing nucleoside triphosphate hydrolases"/>
    <property type="match status" value="1"/>
</dbReference>
<dbReference type="PANTHER" id="PTHR45782">
    <property type="entry name" value="MITOCHONDRIAL RIBOSOME-ASSOCIATED GTPASE 1"/>
    <property type="match status" value="1"/>
</dbReference>
<dbReference type="InterPro" id="IPR023179">
    <property type="entry name" value="GTP-bd_ortho_bundle_sf"/>
</dbReference>
<proteinExistence type="inferred from homology"/>
<dbReference type="AlphaFoldDB" id="A0A7V4CN76"/>
<reference evidence="6" key="1">
    <citation type="journal article" date="2020" name="mSystems">
        <title>Genome- and Community-Level Interaction Insights into Carbon Utilization and Element Cycling Functions of Hydrothermarchaeota in Hydrothermal Sediment.</title>
        <authorList>
            <person name="Zhou Z."/>
            <person name="Liu Y."/>
            <person name="Xu W."/>
            <person name="Pan J."/>
            <person name="Luo Z.H."/>
            <person name="Li M."/>
        </authorList>
    </citation>
    <scope>NUCLEOTIDE SEQUENCE [LARGE SCALE GENOMIC DNA]</scope>
    <source>
        <strain evidence="6">SpSt-640</strain>
    </source>
</reference>
<comment type="subcellular location">
    <subcellularLocation>
        <location evidence="3">Cytoplasm</location>
    </subcellularLocation>
</comment>
<evidence type="ECO:0000256" key="4">
    <source>
        <dbReference type="PIRSR" id="PIRSR006230-1"/>
    </source>
</evidence>
<dbReference type="Gene3D" id="1.10.1580.10">
    <property type="match status" value="1"/>
</dbReference>
<gene>
    <name evidence="6" type="primary">rsgA</name>
    <name evidence="6" type="ORF">ENU12_05710</name>
</gene>